<dbReference type="PANTHER" id="PTHR35526">
    <property type="entry name" value="ANTI-SIGMA-F FACTOR RSBW-RELATED"/>
    <property type="match status" value="1"/>
</dbReference>
<feature type="domain" description="Histidine kinase/HSP90-like ATPase" evidence="2">
    <location>
        <begin position="27"/>
        <end position="129"/>
    </location>
</feature>
<keyword evidence="3" id="KW-0067">ATP-binding</keyword>
<gene>
    <name evidence="3" type="ORF">OG398_15305</name>
</gene>
<sequence>MTPVTVPSPPTPYLPQRGERYRLVAPNSPTAPRVARDFVGTLLRATEHPGLVDDARLCVSEVVSNAHCHTRSARIRVDVTVNRRQVMVYVTDDEPGRLPRPGAAPHAESGRGLVIVESLTDRWGTTTRGGRVRNAKTVWFVLVEPAPDRW</sequence>
<accession>A0AAU2VQE4</accession>
<name>A0AAU2VQE4_9ACTN</name>
<dbReference type="GO" id="GO:0005524">
    <property type="term" value="F:ATP binding"/>
    <property type="evidence" value="ECO:0007669"/>
    <property type="project" value="UniProtKB-KW"/>
</dbReference>
<keyword evidence="3" id="KW-0547">Nucleotide-binding</keyword>
<proteinExistence type="predicted"/>
<dbReference type="SUPFAM" id="SSF55874">
    <property type="entry name" value="ATPase domain of HSP90 chaperone/DNA topoisomerase II/histidine kinase"/>
    <property type="match status" value="1"/>
</dbReference>
<dbReference type="CDD" id="cd16936">
    <property type="entry name" value="HATPase_RsbW-like"/>
    <property type="match status" value="1"/>
</dbReference>
<organism evidence="3">
    <name type="scientific">Streptomyces sp. NBC_00008</name>
    <dbReference type="NCBI Taxonomy" id="2903610"/>
    <lineage>
        <taxon>Bacteria</taxon>
        <taxon>Bacillati</taxon>
        <taxon>Actinomycetota</taxon>
        <taxon>Actinomycetes</taxon>
        <taxon>Kitasatosporales</taxon>
        <taxon>Streptomycetaceae</taxon>
        <taxon>Streptomyces</taxon>
    </lineage>
</organism>
<dbReference type="Pfam" id="PF13581">
    <property type="entry name" value="HATPase_c_2"/>
    <property type="match status" value="1"/>
</dbReference>
<dbReference type="Gene3D" id="3.30.565.10">
    <property type="entry name" value="Histidine kinase-like ATPase, C-terminal domain"/>
    <property type="match status" value="1"/>
</dbReference>
<dbReference type="GO" id="GO:0004674">
    <property type="term" value="F:protein serine/threonine kinase activity"/>
    <property type="evidence" value="ECO:0007669"/>
    <property type="project" value="UniProtKB-KW"/>
</dbReference>
<evidence type="ECO:0000313" key="3">
    <source>
        <dbReference type="EMBL" id="WTW69543.1"/>
    </source>
</evidence>
<dbReference type="InterPro" id="IPR036890">
    <property type="entry name" value="HATPase_C_sf"/>
</dbReference>
<dbReference type="AlphaFoldDB" id="A0AAU2VQE4"/>
<reference evidence="3" key="1">
    <citation type="submission" date="2022-10" db="EMBL/GenBank/DDBJ databases">
        <title>The complete genomes of actinobacterial strains from the NBC collection.</title>
        <authorList>
            <person name="Joergensen T.S."/>
            <person name="Alvarez Arevalo M."/>
            <person name="Sterndorff E.B."/>
            <person name="Faurdal D."/>
            <person name="Vuksanovic O."/>
            <person name="Mourched A.-S."/>
            <person name="Charusanti P."/>
            <person name="Shaw S."/>
            <person name="Blin K."/>
            <person name="Weber T."/>
        </authorList>
    </citation>
    <scope>NUCLEOTIDE SEQUENCE</scope>
    <source>
        <strain evidence="3">NBC_00008</strain>
    </source>
</reference>
<dbReference type="EMBL" id="CP108313">
    <property type="protein sequence ID" value="WTW69543.1"/>
    <property type="molecule type" value="Genomic_DNA"/>
</dbReference>
<evidence type="ECO:0000256" key="1">
    <source>
        <dbReference type="ARBA" id="ARBA00022527"/>
    </source>
</evidence>
<keyword evidence="1" id="KW-0418">Kinase</keyword>
<keyword evidence="1" id="KW-0723">Serine/threonine-protein kinase</keyword>
<evidence type="ECO:0000259" key="2">
    <source>
        <dbReference type="Pfam" id="PF13581"/>
    </source>
</evidence>
<dbReference type="InterPro" id="IPR050267">
    <property type="entry name" value="Anti-sigma-factor_SerPK"/>
</dbReference>
<protein>
    <submittedName>
        <fullName evidence="3">ATP-binding protein</fullName>
    </submittedName>
</protein>
<keyword evidence="1" id="KW-0808">Transferase</keyword>
<dbReference type="InterPro" id="IPR003594">
    <property type="entry name" value="HATPase_dom"/>
</dbReference>
<dbReference type="PANTHER" id="PTHR35526:SF3">
    <property type="entry name" value="ANTI-SIGMA-F FACTOR RSBW"/>
    <property type="match status" value="1"/>
</dbReference>